<comment type="caution">
    <text evidence="2">The sequence shown here is derived from an EMBL/GenBank/DDBJ whole genome shotgun (WGS) entry which is preliminary data.</text>
</comment>
<evidence type="ECO:0000313" key="2">
    <source>
        <dbReference type="EMBL" id="KRX06988.1"/>
    </source>
</evidence>
<dbReference type="InParanoid" id="A0A0V0QX85"/>
<dbReference type="Pfam" id="PF14336">
    <property type="entry name" value="GLUCM-like_C"/>
    <property type="match status" value="1"/>
</dbReference>
<dbReference type="AlphaFoldDB" id="A0A0V0QX85"/>
<dbReference type="OrthoDB" id="10262538at2759"/>
<dbReference type="PANTHER" id="PTHR32022">
    <property type="entry name" value="D-GLUTAMATE CYCLASE, MITOCHONDRIAL"/>
    <property type="match status" value="1"/>
</dbReference>
<proteinExistence type="predicted"/>
<dbReference type="Proteomes" id="UP000054937">
    <property type="component" value="Unassembled WGS sequence"/>
</dbReference>
<sequence length="355" mass="40968">MNFQNILQKTYQRILQLIQKDLNNRGVLDIMPKNSLDQFSQAIEKMYQAKNIAILTGFQCNINEKIKAENDGINGSLQLGKLLQNSGKKITYLIDQDYKEQFETLVKNYQQQNSLVNIIAFEPELKQIDIDTLQQIKKDNQVIISIERPSITQDGKYYTMSAIDITDITAPIDPYLFENINIQQKKTYNNNNYNESQNQINLPYTIGIGDGGNEVGMGNQLEQVKKFVKNGDKIGAVTKCDSLLVCDISNWGAYGLLQGYNAYSFVNSYLKDQDFESNEQNYQQYFQLYQNYLQQLDINFNKDKQLYLDIPKQGFKDGILKVDDGSVDGQTYQYNIQVLEEIKNQFEISLKEELQ</sequence>
<dbReference type="PANTHER" id="PTHR32022:SF10">
    <property type="entry name" value="D-GLUTAMATE CYCLASE, MITOCHONDRIAL"/>
    <property type="match status" value="1"/>
</dbReference>
<evidence type="ECO:0000313" key="3">
    <source>
        <dbReference type="Proteomes" id="UP000054937"/>
    </source>
</evidence>
<protein>
    <recommendedName>
        <fullName evidence="1">D-glutamate cyclase-like C-terminal domain-containing protein</fullName>
    </recommendedName>
</protein>
<feature type="domain" description="D-glutamate cyclase-like C-terminal" evidence="1">
    <location>
        <begin position="16"/>
        <end position="342"/>
    </location>
</feature>
<dbReference type="Gene3D" id="3.90.1640.20">
    <property type="entry name" value="TON_0340"/>
    <property type="match status" value="1"/>
</dbReference>
<gene>
    <name evidence="2" type="ORF">PPERSA_07151</name>
</gene>
<dbReference type="EMBL" id="LDAU01000090">
    <property type="protein sequence ID" value="KRX06988.1"/>
    <property type="molecule type" value="Genomic_DNA"/>
</dbReference>
<evidence type="ECO:0000259" key="1">
    <source>
        <dbReference type="Pfam" id="PF14336"/>
    </source>
</evidence>
<name>A0A0V0QX85_PSEPJ</name>
<organism evidence="2 3">
    <name type="scientific">Pseudocohnilembus persalinus</name>
    <name type="common">Ciliate</name>
    <dbReference type="NCBI Taxonomy" id="266149"/>
    <lineage>
        <taxon>Eukaryota</taxon>
        <taxon>Sar</taxon>
        <taxon>Alveolata</taxon>
        <taxon>Ciliophora</taxon>
        <taxon>Intramacronucleata</taxon>
        <taxon>Oligohymenophorea</taxon>
        <taxon>Scuticociliatia</taxon>
        <taxon>Philasterida</taxon>
        <taxon>Pseudocohnilembidae</taxon>
        <taxon>Pseudocohnilembus</taxon>
    </lineage>
</organism>
<reference evidence="2 3" key="1">
    <citation type="journal article" date="2015" name="Sci. Rep.">
        <title>Genome of the facultative scuticociliatosis pathogen Pseudocohnilembus persalinus provides insight into its virulence through horizontal gene transfer.</title>
        <authorList>
            <person name="Xiong J."/>
            <person name="Wang G."/>
            <person name="Cheng J."/>
            <person name="Tian M."/>
            <person name="Pan X."/>
            <person name="Warren A."/>
            <person name="Jiang C."/>
            <person name="Yuan D."/>
            <person name="Miao W."/>
        </authorList>
    </citation>
    <scope>NUCLEOTIDE SEQUENCE [LARGE SCALE GENOMIC DNA]</scope>
    <source>
        <strain evidence="2">36N120E</strain>
    </source>
</reference>
<accession>A0A0V0QX85</accession>
<keyword evidence="3" id="KW-1185">Reference proteome</keyword>
<dbReference type="InterPro" id="IPR025504">
    <property type="entry name" value="GLUCM_C"/>
</dbReference>